<dbReference type="InterPro" id="IPR003390">
    <property type="entry name" value="DNA_integrity_scan_DisA_N"/>
</dbReference>
<dbReference type="GO" id="GO:0004016">
    <property type="term" value="F:adenylate cyclase activity"/>
    <property type="evidence" value="ECO:0007669"/>
    <property type="project" value="UniProtKB-UniRule"/>
</dbReference>
<dbReference type="EC" id="2.7.7.85" evidence="10"/>
<comment type="catalytic activity">
    <reaction evidence="1 10">
        <text>2 ATP = 3',3'-c-di-AMP + 2 diphosphate</text>
        <dbReference type="Rhea" id="RHEA:35655"/>
        <dbReference type="ChEBI" id="CHEBI:30616"/>
        <dbReference type="ChEBI" id="CHEBI:33019"/>
        <dbReference type="ChEBI" id="CHEBI:71500"/>
        <dbReference type="EC" id="2.7.7.85"/>
    </reaction>
</comment>
<dbReference type="InterPro" id="IPR036888">
    <property type="entry name" value="DNA_integrity_DisA_N_sf"/>
</dbReference>
<keyword evidence="13" id="KW-1185">Reference proteome</keyword>
<dbReference type="PROSITE" id="PS51794">
    <property type="entry name" value="DAC"/>
    <property type="match status" value="1"/>
</dbReference>
<evidence type="ECO:0000256" key="9">
    <source>
        <dbReference type="ARBA" id="ARBA00023136"/>
    </source>
</evidence>
<dbReference type="SUPFAM" id="SSF143597">
    <property type="entry name" value="YojJ-like"/>
    <property type="match status" value="1"/>
</dbReference>
<dbReference type="InterPro" id="IPR034701">
    <property type="entry name" value="CdaA"/>
</dbReference>
<proteinExistence type="inferred from homology"/>
<dbReference type="OrthoDB" id="9807385at2"/>
<keyword evidence="5 10" id="KW-0548">Nucleotidyltransferase</keyword>
<evidence type="ECO:0000256" key="10">
    <source>
        <dbReference type="HAMAP-Rule" id="MF_01499"/>
    </source>
</evidence>
<comment type="caution">
    <text evidence="12">The sequence shown here is derived from an EMBL/GenBank/DDBJ whole genome shotgun (WGS) entry which is preliminary data.</text>
</comment>
<keyword evidence="3 10" id="KW-0808">Transferase</keyword>
<dbReference type="HAMAP" id="MF_01499">
    <property type="entry name" value="DacA"/>
    <property type="match status" value="1"/>
</dbReference>
<feature type="transmembrane region" description="Helical" evidence="10">
    <location>
        <begin position="6"/>
        <end position="28"/>
    </location>
</feature>
<dbReference type="FunFam" id="3.40.1700.10:FF:000002">
    <property type="entry name" value="Diadenylate cyclase"/>
    <property type="match status" value="1"/>
</dbReference>
<comment type="caution">
    <text evidence="10">Lacks conserved residue(s) required for the propagation of feature annotation.</text>
</comment>
<keyword evidence="4 10" id="KW-0812">Transmembrane</keyword>
<keyword evidence="2 10" id="KW-1003">Cell membrane</keyword>
<evidence type="ECO:0000259" key="11">
    <source>
        <dbReference type="PROSITE" id="PS51794"/>
    </source>
</evidence>
<dbReference type="RefSeq" id="WP_098075043.1">
    <property type="nucleotide sequence ID" value="NZ_PDEQ01000003.1"/>
</dbReference>
<evidence type="ECO:0000256" key="3">
    <source>
        <dbReference type="ARBA" id="ARBA00022679"/>
    </source>
</evidence>
<dbReference type="Pfam" id="PF02457">
    <property type="entry name" value="DAC"/>
    <property type="match status" value="1"/>
</dbReference>
<evidence type="ECO:0000256" key="5">
    <source>
        <dbReference type="ARBA" id="ARBA00022695"/>
    </source>
</evidence>
<dbReference type="PANTHER" id="PTHR34185:SF1">
    <property type="entry name" value="DIADENYLATE CYCLASE"/>
    <property type="match status" value="1"/>
</dbReference>
<reference evidence="12 13" key="1">
    <citation type="submission" date="2017-10" db="EMBL/GenBank/DDBJ databases">
        <title>Draft genome of Longibacter Salinarum.</title>
        <authorList>
            <person name="Goh K.M."/>
            <person name="Shamsir M.S."/>
            <person name="Lim S.W."/>
        </authorList>
    </citation>
    <scope>NUCLEOTIDE SEQUENCE [LARGE SCALE GENOMIC DNA]</scope>
    <source>
        <strain evidence="12 13">KCTC 52045</strain>
    </source>
</reference>
<evidence type="ECO:0000313" key="13">
    <source>
        <dbReference type="Proteomes" id="UP000220102"/>
    </source>
</evidence>
<accession>A0A2A8CYR8</accession>
<gene>
    <name evidence="10" type="primary">dacA</name>
    <name evidence="12" type="ORF">CRI94_07420</name>
</gene>
<keyword evidence="7 10" id="KW-0067">ATP-binding</keyword>
<dbReference type="InterPro" id="IPR045585">
    <property type="entry name" value="CdaA_N"/>
</dbReference>
<comment type="function">
    <text evidence="10">Catalyzes the condensation of 2 ATP molecules into cyclic di-AMP (c-di-AMP), a second messenger used to regulate differing processes in different bacteria.</text>
</comment>
<evidence type="ECO:0000256" key="1">
    <source>
        <dbReference type="ARBA" id="ARBA00000877"/>
    </source>
</evidence>
<dbReference type="Pfam" id="PF19293">
    <property type="entry name" value="CdaA_N"/>
    <property type="match status" value="1"/>
</dbReference>
<feature type="transmembrane region" description="Helical" evidence="10">
    <location>
        <begin position="35"/>
        <end position="54"/>
    </location>
</feature>
<dbReference type="PIRSF" id="PIRSF004793">
    <property type="entry name" value="UCP004793"/>
    <property type="match status" value="1"/>
</dbReference>
<dbReference type="NCBIfam" id="TIGR00159">
    <property type="entry name" value="diadenylate cyclase CdaA"/>
    <property type="match status" value="1"/>
</dbReference>
<sequence length="268" mass="29131">MTLFDILRLGFGDVVEIGLVAFILYQLYRLMRGTIAVQIAVGLLALFVVQGVVWAFDMTVLSTVFNYFNQVFLLAVIVIFQPEIRRLLLVLGKNPIVRRFVTSSDQSEVVKETVGAVEEMASTQTGALIAFQRTTGLRSYIETGEPLGADVSRDLLLTIFYGQNPLHDGAVIIGGRRIEAARCILPVSTSMKLSPQLGLRHRAAVGLTEQTDAFVVVVSEETGNISVSRDGALISNITTDELQTYLSNALSVESPSVSAPSPRSRVPA</sequence>
<protein>
    <recommendedName>
        <fullName evidence="10">Diadenylate cyclase</fullName>
        <shortName evidence="10">DAC</shortName>
        <ecNumber evidence="10">2.7.7.85</ecNumber>
    </recommendedName>
    <alternativeName>
        <fullName evidence="10">Cyclic-di-AMP synthase</fullName>
        <shortName evidence="10">c-di-AMP synthase</shortName>
    </alternativeName>
</protein>
<dbReference type="EMBL" id="PDEQ01000003">
    <property type="protein sequence ID" value="PEN13879.1"/>
    <property type="molecule type" value="Genomic_DNA"/>
</dbReference>
<evidence type="ECO:0000256" key="7">
    <source>
        <dbReference type="ARBA" id="ARBA00022840"/>
    </source>
</evidence>
<keyword evidence="9 10" id="KW-0472">Membrane</keyword>
<feature type="domain" description="DAC" evidence="11">
    <location>
        <begin position="81"/>
        <end position="239"/>
    </location>
</feature>
<dbReference type="InterPro" id="IPR050338">
    <property type="entry name" value="DisA"/>
</dbReference>
<feature type="transmembrane region" description="Helical" evidence="10">
    <location>
        <begin position="60"/>
        <end position="80"/>
    </location>
</feature>
<name>A0A2A8CYR8_9BACT</name>
<comment type="similarity">
    <text evidence="10">Belongs to the adenylate cyclase family. DacA/CdaA subfamily.</text>
</comment>
<dbReference type="InterPro" id="IPR014046">
    <property type="entry name" value="C-di-AMP_synthase"/>
</dbReference>
<keyword evidence="6 10" id="KW-0547">Nucleotide-binding</keyword>
<dbReference type="GO" id="GO:0006171">
    <property type="term" value="P:cAMP biosynthetic process"/>
    <property type="evidence" value="ECO:0007669"/>
    <property type="project" value="InterPro"/>
</dbReference>
<evidence type="ECO:0000256" key="6">
    <source>
        <dbReference type="ARBA" id="ARBA00022741"/>
    </source>
</evidence>
<evidence type="ECO:0000256" key="2">
    <source>
        <dbReference type="ARBA" id="ARBA00022475"/>
    </source>
</evidence>
<comment type="subunit">
    <text evidence="10">Probably a homodimer.</text>
</comment>
<dbReference type="Proteomes" id="UP000220102">
    <property type="component" value="Unassembled WGS sequence"/>
</dbReference>
<dbReference type="PANTHER" id="PTHR34185">
    <property type="entry name" value="DIADENYLATE CYCLASE"/>
    <property type="match status" value="1"/>
</dbReference>
<organism evidence="12 13">
    <name type="scientific">Longibacter salinarum</name>
    <dbReference type="NCBI Taxonomy" id="1850348"/>
    <lineage>
        <taxon>Bacteria</taxon>
        <taxon>Pseudomonadati</taxon>
        <taxon>Rhodothermota</taxon>
        <taxon>Rhodothermia</taxon>
        <taxon>Rhodothermales</taxon>
        <taxon>Salisaetaceae</taxon>
        <taxon>Longibacter</taxon>
    </lineage>
</organism>
<dbReference type="GO" id="GO:0106408">
    <property type="term" value="F:diadenylate cyclase activity"/>
    <property type="evidence" value="ECO:0007669"/>
    <property type="project" value="UniProtKB-EC"/>
</dbReference>
<evidence type="ECO:0000313" key="12">
    <source>
        <dbReference type="EMBL" id="PEN13879.1"/>
    </source>
</evidence>
<dbReference type="GO" id="GO:0005524">
    <property type="term" value="F:ATP binding"/>
    <property type="evidence" value="ECO:0007669"/>
    <property type="project" value="UniProtKB-UniRule"/>
</dbReference>
<evidence type="ECO:0000256" key="8">
    <source>
        <dbReference type="ARBA" id="ARBA00022989"/>
    </source>
</evidence>
<dbReference type="Gene3D" id="3.40.1700.10">
    <property type="entry name" value="DNA integrity scanning protein, DisA, N-terminal domain"/>
    <property type="match status" value="1"/>
</dbReference>
<dbReference type="AlphaFoldDB" id="A0A2A8CYR8"/>
<evidence type="ECO:0000256" key="4">
    <source>
        <dbReference type="ARBA" id="ARBA00022692"/>
    </source>
</evidence>
<keyword evidence="8 10" id="KW-1133">Transmembrane helix</keyword>